<feature type="compositionally biased region" description="Basic and acidic residues" evidence="1">
    <location>
        <begin position="45"/>
        <end position="59"/>
    </location>
</feature>
<reference evidence="2 3" key="1">
    <citation type="submission" date="2016-10" db="EMBL/GenBank/DDBJ databases">
        <title>The genome of Paramicrosporidium saccamoebae is the missing link in understanding Cryptomycota and Microsporidia evolution.</title>
        <authorList>
            <person name="Quandt C.A."/>
            <person name="Beaudet D."/>
            <person name="Corsaro D."/>
            <person name="Michel R."/>
            <person name="Corradi N."/>
            <person name="James T."/>
        </authorList>
    </citation>
    <scope>NUCLEOTIDE SEQUENCE [LARGE SCALE GENOMIC DNA]</scope>
    <source>
        <strain evidence="2 3">KSL3</strain>
    </source>
</reference>
<dbReference type="Proteomes" id="UP000240830">
    <property type="component" value="Unassembled WGS sequence"/>
</dbReference>
<comment type="caution">
    <text evidence="2">The sequence shown here is derived from an EMBL/GenBank/DDBJ whole genome shotgun (WGS) entry which is preliminary data.</text>
</comment>
<proteinExistence type="predicted"/>
<keyword evidence="3" id="KW-1185">Reference proteome</keyword>
<evidence type="ECO:0000256" key="1">
    <source>
        <dbReference type="SAM" id="MobiDB-lite"/>
    </source>
</evidence>
<accession>A0A2H9TM51</accession>
<name>A0A2H9TM51_9FUNG</name>
<gene>
    <name evidence="2" type="ORF">PSACC_01383</name>
</gene>
<dbReference type="PANTHER" id="PTHR15410:SF2">
    <property type="entry name" value="HIRA-INTERACTING PROTEIN 3"/>
    <property type="match status" value="1"/>
</dbReference>
<dbReference type="EMBL" id="MTSL01000101">
    <property type="protein sequence ID" value="PJF18816.1"/>
    <property type="molecule type" value="Genomic_DNA"/>
</dbReference>
<dbReference type="OrthoDB" id="552755at2759"/>
<dbReference type="AlphaFoldDB" id="A0A2H9TM51"/>
<dbReference type="InterPro" id="IPR037647">
    <property type="entry name" value="HIRIP3"/>
</dbReference>
<evidence type="ECO:0000313" key="3">
    <source>
        <dbReference type="Proteomes" id="UP000240830"/>
    </source>
</evidence>
<sequence length="211" mass="23597">MATALEMDVAKLETEEINSLIDEVMLTLLENNKENTTAKIKKPKIHTEPKSKVHKESNKVSEFPGTTESEKTKTSKTLSKVSNPDKKGKSDGEATIDRLKAYVFKCGVRKVWKKELDGLSTKQSIARLEEILRSLGMEGRPTLEKCSAIKERREFEEELKAVESNAVLPTRLRSRGASATSAPRQIDTDEEETIQARPPRLNLAAFGDPEE</sequence>
<evidence type="ECO:0000313" key="2">
    <source>
        <dbReference type="EMBL" id="PJF18816.1"/>
    </source>
</evidence>
<protein>
    <submittedName>
        <fullName evidence="2">Uncharacterized protein</fullName>
    </submittedName>
</protein>
<feature type="region of interest" description="Disordered" evidence="1">
    <location>
        <begin position="35"/>
        <end position="92"/>
    </location>
</feature>
<feature type="compositionally biased region" description="Basic and acidic residues" evidence="1">
    <location>
        <begin position="83"/>
        <end position="92"/>
    </location>
</feature>
<feature type="region of interest" description="Disordered" evidence="1">
    <location>
        <begin position="171"/>
        <end position="211"/>
    </location>
</feature>
<organism evidence="2 3">
    <name type="scientific">Paramicrosporidium saccamoebae</name>
    <dbReference type="NCBI Taxonomy" id="1246581"/>
    <lineage>
        <taxon>Eukaryota</taxon>
        <taxon>Fungi</taxon>
        <taxon>Fungi incertae sedis</taxon>
        <taxon>Cryptomycota</taxon>
        <taxon>Cryptomycota incertae sedis</taxon>
        <taxon>Paramicrosporidium</taxon>
    </lineage>
</organism>
<dbReference type="PANTHER" id="PTHR15410">
    <property type="entry name" value="HIRA-INTERACTING PROTEIN 3"/>
    <property type="match status" value="1"/>
</dbReference>
<dbReference type="STRING" id="1246581.A0A2H9TM51"/>
<dbReference type="GO" id="GO:0005634">
    <property type="term" value="C:nucleus"/>
    <property type="evidence" value="ECO:0007669"/>
    <property type="project" value="TreeGrafter"/>
</dbReference>